<evidence type="ECO:0000313" key="1">
    <source>
        <dbReference type="EMBL" id="MED3562067.1"/>
    </source>
</evidence>
<name>A0ABU6N768_9BACI</name>
<dbReference type="RefSeq" id="WP_327966974.1">
    <property type="nucleotide sequence ID" value="NZ_JARMQG010000070.1"/>
</dbReference>
<comment type="caution">
    <text evidence="1">The sequence shown here is derived from an EMBL/GenBank/DDBJ whole genome shotgun (WGS) entry which is preliminary data.</text>
</comment>
<proteinExistence type="predicted"/>
<keyword evidence="2" id="KW-1185">Reference proteome</keyword>
<dbReference type="Proteomes" id="UP001330749">
    <property type="component" value="Unassembled WGS sequence"/>
</dbReference>
<organism evidence="1 2">
    <name type="scientific">Bacillus xiapuensis</name>
    <dbReference type="NCBI Taxonomy" id="2014075"/>
    <lineage>
        <taxon>Bacteria</taxon>
        <taxon>Bacillati</taxon>
        <taxon>Bacillota</taxon>
        <taxon>Bacilli</taxon>
        <taxon>Bacillales</taxon>
        <taxon>Bacillaceae</taxon>
        <taxon>Bacillus</taxon>
    </lineage>
</organism>
<dbReference type="EMBL" id="JARMQG010000070">
    <property type="protein sequence ID" value="MED3562067.1"/>
    <property type="molecule type" value="Genomic_DNA"/>
</dbReference>
<sequence>MKVIYTYDEKLLELNETTNDIDTEFTITSLGPDIKKQIYKIREIFNENDVLTDILVYAHANQRYQIIVRKDFYNDFIIELFRQRLVKELKWV</sequence>
<evidence type="ECO:0000313" key="2">
    <source>
        <dbReference type="Proteomes" id="UP001330749"/>
    </source>
</evidence>
<reference evidence="1 2" key="1">
    <citation type="submission" date="2023-03" db="EMBL/GenBank/DDBJ databases">
        <title>Bacillus Genome Sequencing.</title>
        <authorList>
            <person name="Dunlap C."/>
        </authorList>
    </citation>
    <scope>NUCLEOTIDE SEQUENCE [LARGE SCALE GENOMIC DNA]</scope>
    <source>
        <strain evidence="1 2">B-14544</strain>
    </source>
</reference>
<protein>
    <submittedName>
        <fullName evidence="1">Uncharacterized protein</fullName>
    </submittedName>
</protein>
<gene>
    <name evidence="1" type="ORF">P4447_06280</name>
</gene>
<accession>A0ABU6N768</accession>